<feature type="chain" id="PRO_5045760584" description="Lipoprotein" evidence="1">
    <location>
        <begin position="22"/>
        <end position="333"/>
    </location>
</feature>
<comment type="caution">
    <text evidence="2">The sequence shown here is derived from an EMBL/GenBank/DDBJ whole genome shotgun (WGS) entry which is preliminary data.</text>
</comment>
<keyword evidence="1" id="KW-0732">Signal</keyword>
<sequence length="333" mass="37092">MKKFKSFIGLFLMSIMVFALSGCGAKSDKEIIINAIEKSNSINTCAYKAKIDIKADGIKKDTPSAAMDKVNIEFDGKSIKEKDEQSKFQGNLKLNASGMNVAMKMMGEASVKNDKANFQIFMQIPEIIKSQAAPMFENIDYVYVSSDTLEKFENQLKAMGQAPAESGINPLSINGLDKQKELLKSLKDYINKNGDKIIENKGKQEVEINNNKENIEIYDVKIDNAEIKKILQDIMVSEDKSSDSKELDKSIDEILKAIGEEGLKVTIGIKDGYIVYEKINMNSTAEDVKVQCSIILNIFDINKKIEINIPKKEDVKSIDLMELMGMLLGAGIQ</sequence>
<evidence type="ECO:0000313" key="3">
    <source>
        <dbReference type="Proteomes" id="UP001078443"/>
    </source>
</evidence>
<dbReference type="RefSeq" id="WP_268039578.1">
    <property type="nucleotide sequence ID" value="NZ_JAPQER010000001.1"/>
</dbReference>
<gene>
    <name evidence="2" type="ORF">OW763_03010</name>
</gene>
<dbReference type="PROSITE" id="PS51257">
    <property type="entry name" value="PROKAR_LIPOPROTEIN"/>
    <property type="match status" value="1"/>
</dbReference>
<dbReference type="Proteomes" id="UP001078443">
    <property type="component" value="Unassembled WGS sequence"/>
</dbReference>
<keyword evidence="3" id="KW-1185">Reference proteome</keyword>
<evidence type="ECO:0000256" key="1">
    <source>
        <dbReference type="SAM" id="SignalP"/>
    </source>
</evidence>
<reference evidence="2" key="1">
    <citation type="submission" date="2022-12" db="EMBL/GenBank/DDBJ databases">
        <authorList>
            <person name="Wang J."/>
        </authorList>
    </citation>
    <scope>NUCLEOTIDE SEQUENCE</scope>
    <source>
        <strain evidence="2">HY-45-18</strain>
    </source>
</reference>
<dbReference type="EMBL" id="JAPQER010000001">
    <property type="protein sequence ID" value="MCY6483326.1"/>
    <property type="molecule type" value="Genomic_DNA"/>
</dbReference>
<name>A0ABT4CWE3_9CLOT</name>
<evidence type="ECO:0000313" key="2">
    <source>
        <dbReference type="EMBL" id="MCY6483326.1"/>
    </source>
</evidence>
<evidence type="ECO:0008006" key="4">
    <source>
        <dbReference type="Google" id="ProtNLM"/>
    </source>
</evidence>
<accession>A0ABT4CWE3</accession>
<proteinExistence type="predicted"/>
<protein>
    <recommendedName>
        <fullName evidence="4">Lipoprotein</fullName>
    </recommendedName>
</protein>
<organism evidence="2 3">
    <name type="scientific">Clostridium aestuarii</name>
    <dbReference type="NCBI Taxonomy" id="338193"/>
    <lineage>
        <taxon>Bacteria</taxon>
        <taxon>Bacillati</taxon>
        <taxon>Bacillota</taxon>
        <taxon>Clostridia</taxon>
        <taxon>Eubacteriales</taxon>
        <taxon>Clostridiaceae</taxon>
        <taxon>Clostridium</taxon>
    </lineage>
</organism>
<feature type="signal peptide" evidence="1">
    <location>
        <begin position="1"/>
        <end position="21"/>
    </location>
</feature>